<evidence type="ECO:0000259" key="3">
    <source>
        <dbReference type="PROSITE" id="PS50158"/>
    </source>
</evidence>
<feature type="compositionally biased region" description="Basic residues" evidence="2">
    <location>
        <begin position="195"/>
        <end position="206"/>
    </location>
</feature>
<reference evidence="5" key="1">
    <citation type="journal article" date="2019" name="Gigascience">
        <title>De novo genome assembly of the endangered Acer yangbiense, a plant species with extremely small populations endemic to Yunnan Province, China.</title>
        <authorList>
            <person name="Yang J."/>
            <person name="Wariss H.M."/>
            <person name="Tao L."/>
            <person name="Zhang R."/>
            <person name="Yun Q."/>
            <person name="Hollingsworth P."/>
            <person name="Dao Z."/>
            <person name="Luo G."/>
            <person name="Guo H."/>
            <person name="Ma Y."/>
            <person name="Sun W."/>
        </authorList>
    </citation>
    <scope>NUCLEOTIDE SEQUENCE [LARGE SCALE GENOMIC DNA]</scope>
    <source>
        <strain evidence="5">cv. Malutang</strain>
    </source>
</reference>
<feature type="region of interest" description="Disordered" evidence="2">
    <location>
        <begin position="180"/>
        <end position="211"/>
    </location>
</feature>
<name>A0A5C7ISE5_9ROSI</name>
<dbReference type="Proteomes" id="UP000323000">
    <property type="component" value="Chromosome 1"/>
</dbReference>
<proteinExistence type="predicted"/>
<dbReference type="SUPFAM" id="SSF57756">
    <property type="entry name" value="Retrovirus zinc finger-like domains"/>
    <property type="match status" value="2"/>
</dbReference>
<dbReference type="InterPro" id="IPR025836">
    <property type="entry name" value="Zn_knuckle_CX2CX4HX4C"/>
</dbReference>
<keyword evidence="5" id="KW-1185">Reference proteome</keyword>
<dbReference type="InterPro" id="IPR057670">
    <property type="entry name" value="SH3_retrovirus"/>
</dbReference>
<sequence>MSKAKFDIEKFDGTNNFGMWQCEVLDLLFREGSDIALSSKPKDISDEDWEYVNRQACGTIRLCLAKDQKYFVMKETMASSLWKKLEDKYMTKSIENRLYLKKKLFRFQYKKGISMIEHLDNYNKILADLQNLDVKIIDEDKALLLLNSLPDTYEHLTTTLLYGKDEVKFIDVSNALVNNETNNRRSGVPSERGRYRSKSRGSSHSKLKGESSFRRLAKDECAYCHQKGHWKKDCPNKDKSNVNVASKADNEEDSAFTAFWAEALMYASHIVNRLPASALNGKTPKEVWFGQPVSDYNRLHIFRCPAYFHVTESKLDPRAKKAIFVGFSEGVKGFRLWNSESKKIILSRDVTFDESAMLKQIPRGIENENPNSLQQVEFETPKKSEKASPTVDHPDDEFDDQDEISVEVEDSAPVPEIRQQLESIATSRQKRDIRRPARYTDMVAYALPKYTRSHFDHCVYFCKLQDGTFVYLLLYMDDMLIASKSKVEIDRLKAQLSLEFDMKDLGEAKKILGMEIKRDRAKGTICLTQTQYLKTVLQRFGIDSKSKPDIGCFLGGIIGEVLEVDSGDTGSNMAKFLRVRVIVEIDNPLRRCLRVDIMGDGVESVLLLKYDRLPDFCFRCGLLGHTCRDCPDKPNGSEAKGEEFLYGLRM</sequence>
<dbReference type="AlphaFoldDB" id="A0A5C7ISE5"/>
<dbReference type="Pfam" id="PF25597">
    <property type="entry name" value="SH3_retrovirus"/>
    <property type="match status" value="1"/>
</dbReference>
<dbReference type="SMART" id="SM00343">
    <property type="entry name" value="ZnF_C2HC"/>
    <property type="match status" value="2"/>
</dbReference>
<accession>A0A5C7ISE5</accession>
<dbReference type="Gene3D" id="4.10.60.10">
    <property type="entry name" value="Zinc finger, CCHC-type"/>
    <property type="match status" value="1"/>
</dbReference>
<evidence type="ECO:0000256" key="2">
    <source>
        <dbReference type="SAM" id="MobiDB-lite"/>
    </source>
</evidence>
<dbReference type="InterPro" id="IPR040256">
    <property type="entry name" value="At4g02000-like"/>
</dbReference>
<dbReference type="Pfam" id="PF07727">
    <property type="entry name" value="RVT_2"/>
    <property type="match status" value="1"/>
</dbReference>
<evidence type="ECO:0000313" key="4">
    <source>
        <dbReference type="EMBL" id="TXG71744.1"/>
    </source>
</evidence>
<keyword evidence="1" id="KW-0862">Zinc</keyword>
<keyword evidence="1" id="KW-0479">Metal-binding</keyword>
<dbReference type="GO" id="GO:0008270">
    <property type="term" value="F:zinc ion binding"/>
    <property type="evidence" value="ECO:0007669"/>
    <property type="project" value="UniProtKB-KW"/>
</dbReference>
<dbReference type="PANTHER" id="PTHR31286">
    <property type="entry name" value="GLYCINE-RICH CELL WALL STRUCTURAL PROTEIN 1.8-LIKE"/>
    <property type="match status" value="1"/>
</dbReference>
<organism evidence="4 5">
    <name type="scientific">Acer yangbiense</name>
    <dbReference type="NCBI Taxonomy" id="1000413"/>
    <lineage>
        <taxon>Eukaryota</taxon>
        <taxon>Viridiplantae</taxon>
        <taxon>Streptophyta</taxon>
        <taxon>Embryophyta</taxon>
        <taxon>Tracheophyta</taxon>
        <taxon>Spermatophyta</taxon>
        <taxon>Magnoliopsida</taxon>
        <taxon>eudicotyledons</taxon>
        <taxon>Gunneridae</taxon>
        <taxon>Pentapetalae</taxon>
        <taxon>rosids</taxon>
        <taxon>malvids</taxon>
        <taxon>Sapindales</taxon>
        <taxon>Sapindaceae</taxon>
        <taxon>Hippocastanoideae</taxon>
        <taxon>Acereae</taxon>
        <taxon>Acer</taxon>
    </lineage>
</organism>
<evidence type="ECO:0000313" key="5">
    <source>
        <dbReference type="Proteomes" id="UP000323000"/>
    </source>
</evidence>
<keyword evidence="1" id="KW-0863">Zinc-finger</keyword>
<protein>
    <recommendedName>
        <fullName evidence="3">CCHC-type domain-containing protein</fullName>
    </recommendedName>
</protein>
<feature type="domain" description="CCHC-type" evidence="3">
    <location>
        <begin position="221"/>
        <end position="236"/>
    </location>
</feature>
<dbReference type="PROSITE" id="PS50158">
    <property type="entry name" value="ZF_CCHC"/>
    <property type="match status" value="2"/>
</dbReference>
<gene>
    <name evidence="4" type="ORF">EZV62_000323</name>
</gene>
<dbReference type="EMBL" id="VAHF01000001">
    <property type="protein sequence ID" value="TXG71744.1"/>
    <property type="molecule type" value="Genomic_DNA"/>
</dbReference>
<dbReference type="PANTHER" id="PTHR31286:SF167">
    <property type="entry name" value="OS09G0268800 PROTEIN"/>
    <property type="match status" value="1"/>
</dbReference>
<dbReference type="InterPro" id="IPR013103">
    <property type="entry name" value="RVT_2"/>
</dbReference>
<comment type="caution">
    <text evidence="4">The sequence shown here is derived from an EMBL/GenBank/DDBJ whole genome shotgun (WGS) entry which is preliminary data.</text>
</comment>
<dbReference type="Pfam" id="PF14392">
    <property type="entry name" value="zf-CCHC_4"/>
    <property type="match status" value="1"/>
</dbReference>
<feature type="domain" description="CCHC-type" evidence="3">
    <location>
        <begin position="617"/>
        <end position="632"/>
    </location>
</feature>
<dbReference type="InterPro" id="IPR036875">
    <property type="entry name" value="Znf_CCHC_sf"/>
</dbReference>
<feature type="region of interest" description="Disordered" evidence="2">
    <location>
        <begin position="378"/>
        <end position="398"/>
    </location>
</feature>
<dbReference type="InterPro" id="IPR001878">
    <property type="entry name" value="Znf_CCHC"/>
</dbReference>
<dbReference type="GO" id="GO:0003676">
    <property type="term" value="F:nucleic acid binding"/>
    <property type="evidence" value="ECO:0007669"/>
    <property type="project" value="InterPro"/>
</dbReference>
<dbReference type="OrthoDB" id="1194274at2759"/>
<dbReference type="Pfam" id="PF14223">
    <property type="entry name" value="Retrotran_gag_2"/>
    <property type="match status" value="1"/>
</dbReference>
<evidence type="ECO:0000256" key="1">
    <source>
        <dbReference type="PROSITE-ProRule" id="PRU00047"/>
    </source>
</evidence>